<feature type="transmembrane region" description="Helical" evidence="6">
    <location>
        <begin position="367"/>
        <end position="385"/>
    </location>
</feature>
<organism evidence="8 9">
    <name type="scientific">Drechslerella dactyloides</name>
    <name type="common">Nematode-trapping fungus</name>
    <name type="synonym">Arthrobotrys dactyloides</name>
    <dbReference type="NCBI Taxonomy" id="74499"/>
    <lineage>
        <taxon>Eukaryota</taxon>
        <taxon>Fungi</taxon>
        <taxon>Dikarya</taxon>
        <taxon>Ascomycota</taxon>
        <taxon>Pezizomycotina</taxon>
        <taxon>Orbiliomycetes</taxon>
        <taxon>Orbiliales</taxon>
        <taxon>Orbiliaceae</taxon>
        <taxon>Drechslerella</taxon>
    </lineage>
</organism>
<dbReference type="PROSITE" id="PS50801">
    <property type="entry name" value="STAS"/>
    <property type="match status" value="1"/>
</dbReference>
<dbReference type="Gene3D" id="3.30.750.24">
    <property type="entry name" value="STAS domain"/>
    <property type="match status" value="1"/>
</dbReference>
<gene>
    <name evidence="8" type="ORF">Dda_7195</name>
</gene>
<keyword evidence="2 6" id="KW-0812">Transmembrane</keyword>
<feature type="region of interest" description="Disordered" evidence="5">
    <location>
        <begin position="1"/>
        <end position="120"/>
    </location>
</feature>
<feature type="transmembrane region" description="Helical" evidence="6">
    <location>
        <begin position="529"/>
        <end position="547"/>
    </location>
</feature>
<keyword evidence="9" id="KW-1185">Reference proteome</keyword>
<dbReference type="Proteomes" id="UP001221413">
    <property type="component" value="Unassembled WGS sequence"/>
</dbReference>
<name>A0AAD6ITC5_DREDA</name>
<dbReference type="InterPro" id="IPR002645">
    <property type="entry name" value="STAS_dom"/>
</dbReference>
<dbReference type="SUPFAM" id="SSF52091">
    <property type="entry name" value="SpoIIaa-like"/>
    <property type="match status" value="1"/>
</dbReference>
<evidence type="ECO:0000256" key="2">
    <source>
        <dbReference type="ARBA" id="ARBA00022692"/>
    </source>
</evidence>
<dbReference type="GO" id="GO:0055085">
    <property type="term" value="P:transmembrane transport"/>
    <property type="evidence" value="ECO:0007669"/>
    <property type="project" value="InterPro"/>
</dbReference>
<feature type="transmembrane region" description="Helical" evidence="6">
    <location>
        <begin position="164"/>
        <end position="183"/>
    </location>
</feature>
<evidence type="ECO:0000256" key="6">
    <source>
        <dbReference type="SAM" id="Phobius"/>
    </source>
</evidence>
<feature type="transmembrane region" description="Helical" evidence="6">
    <location>
        <begin position="195"/>
        <end position="219"/>
    </location>
</feature>
<dbReference type="CDD" id="cd07042">
    <property type="entry name" value="STAS_SulP_like_sulfate_transporter"/>
    <property type="match status" value="1"/>
</dbReference>
<feature type="transmembrane region" description="Helical" evidence="6">
    <location>
        <begin position="226"/>
        <end position="243"/>
    </location>
</feature>
<dbReference type="Pfam" id="PF01740">
    <property type="entry name" value="STAS"/>
    <property type="match status" value="1"/>
</dbReference>
<feature type="region of interest" description="Disordered" evidence="5">
    <location>
        <begin position="135"/>
        <end position="155"/>
    </location>
</feature>
<dbReference type="AlphaFoldDB" id="A0AAD6ITC5"/>
<dbReference type="PANTHER" id="PTHR11814">
    <property type="entry name" value="SULFATE TRANSPORTER"/>
    <property type="match status" value="1"/>
</dbReference>
<feature type="transmembrane region" description="Helical" evidence="6">
    <location>
        <begin position="315"/>
        <end position="334"/>
    </location>
</feature>
<comment type="subcellular location">
    <subcellularLocation>
        <location evidence="1">Membrane</location>
        <topology evidence="1">Multi-pass membrane protein</topology>
    </subcellularLocation>
</comment>
<evidence type="ECO:0000313" key="9">
    <source>
        <dbReference type="Proteomes" id="UP001221413"/>
    </source>
</evidence>
<dbReference type="Pfam" id="PF00916">
    <property type="entry name" value="Sulfate_transp"/>
    <property type="match status" value="1"/>
</dbReference>
<keyword evidence="4 6" id="KW-0472">Membrane</keyword>
<feature type="transmembrane region" description="Helical" evidence="6">
    <location>
        <begin position="397"/>
        <end position="417"/>
    </location>
</feature>
<evidence type="ECO:0000259" key="7">
    <source>
        <dbReference type="PROSITE" id="PS50801"/>
    </source>
</evidence>
<evidence type="ECO:0000256" key="3">
    <source>
        <dbReference type="ARBA" id="ARBA00022989"/>
    </source>
</evidence>
<feature type="domain" description="STAS" evidence="7">
    <location>
        <begin position="645"/>
        <end position="777"/>
    </location>
</feature>
<keyword evidence="3 6" id="KW-1133">Transmembrane helix</keyword>
<reference evidence="8" key="1">
    <citation type="submission" date="2023-01" db="EMBL/GenBank/DDBJ databases">
        <title>The chitinases involved in constricting ring structure development in the nematode-trapping fungus Drechslerella dactyloides.</title>
        <authorList>
            <person name="Wang R."/>
            <person name="Zhang L."/>
            <person name="Tang P."/>
            <person name="Li S."/>
            <person name="Liang L."/>
        </authorList>
    </citation>
    <scope>NUCLEOTIDE SEQUENCE</scope>
    <source>
        <strain evidence="8">YMF1.00031</strain>
    </source>
</reference>
<dbReference type="EMBL" id="JAQGDS010000009">
    <property type="protein sequence ID" value="KAJ6258275.1"/>
    <property type="molecule type" value="Genomic_DNA"/>
</dbReference>
<evidence type="ECO:0000313" key="8">
    <source>
        <dbReference type="EMBL" id="KAJ6258275.1"/>
    </source>
</evidence>
<feature type="compositionally biased region" description="Polar residues" evidence="5">
    <location>
        <begin position="63"/>
        <end position="113"/>
    </location>
</feature>
<feature type="transmembrane region" description="Helical" evidence="6">
    <location>
        <begin position="454"/>
        <end position="477"/>
    </location>
</feature>
<dbReference type="InterPro" id="IPR011547">
    <property type="entry name" value="SLC26A/SulP_dom"/>
</dbReference>
<feature type="transmembrane region" description="Helical" evidence="6">
    <location>
        <begin position="280"/>
        <end position="303"/>
    </location>
</feature>
<protein>
    <submittedName>
        <fullName evidence="8">Prestin</fullName>
    </submittedName>
</protein>
<dbReference type="GO" id="GO:0016020">
    <property type="term" value="C:membrane"/>
    <property type="evidence" value="ECO:0007669"/>
    <property type="project" value="UniProtKB-SubCell"/>
</dbReference>
<proteinExistence type="predicted"/>
<evidence type="ECO:0000256" key="4">
    <source>
        <dbReference type="ARBA" id="ARBA00023136"/>
    </source>
</evidence>
<dbReference type="InterPro" id="IPR001902">
    <property type="entry name" value="SLC26A/SulP_fam"/>
</dbReference>
<feature type="compositionally biased region" description="Low complexity" evidence="5">
    <location>
        <begin position="41"/>
        <end position="62"/>
    </location>
</feature>
<feature type="transmembrane region" description="Helical" evidence="6">
    <location>
        <begin position="586"/>
        <end position="614"/>
    </location>
</feature>
<comment type="caution">
    <text evidence="8">The sequence shown here is derived from an EMBL/GenBank/DDBJ whole genome shotgun (WGS) entry which is preliminary data.</text>
</comment>
<dbReference type="InterPro" id="IPR036513">
    <property type="entry name" value="STAS_dom_sf"/>
</dbReference>
<sequence>MPKPSRPPYKSEPRPCPSRLDSPRRLHLPSAYTSIGPTFDQSQSASMSRPTSPSSPAPANSQGGQRPNSSRGANLYTSLLSPRTDVHPQSSNGARNNGTFPVSGSASPTSSVTGIPPPNMPRKISSFGAIPIHDLDDDEGSIASDGGESSFNRKRRRKMSTVELARFSGVKYPWLMYLSYYVPALKWIPHYDLKFLAGDIVAGVTLASIYIPMALSLAANLAHAPAALGLYAFVIVPVIYAIFGSCPQMVTGPEAAGSLLVGEAVRRAINSGRVPEEDGIGNAIIVGIVTVLTGIITLLAGIIRVGFLDSVLSRALLRGFISAVGVVILVDQCIPELGLAPHAKMEHVQHASSVTKIDFLIRNIPNIHIPTALVSTVSLLIIVVMKKVREKLQDRHTWIVFIPDRFLVVTIATILAAKLKWKAKGIDTLGDVSEGQFAIRFPFKNENMHEIREALPTAFLIAVLGFFESVVAAKSLGSAVETNISSNRELVALGVGNILAGFGCGLPSFGGYGRSKLNVTTGGRTPMSSIVLAFITLMCILFVLPYFKHIPRCVLSAMITSVAFSLLEEAPADIEFFLRIRSVIDLFMMVIVFTLTVFYSLELGIAVGVGLSIVQILQHATRARIIILGRVPDTTPAVFKSAEDFPEEIQQIEGCLIVKIPEPLTFANAGDLKNRLRRLETYGSMLAHPSLPRLRSQEHNKNVVFDVHGMTSIDGSGTQVLLEIVESYCERGVRVYFARGPVRGGDVWQCMENAGIVDLVGGEEKFFEHVSEALRDMEEERDSGPTGA</sequence>
<evidence type="ECO:0000256" key="5">
    <source>
        <dbReference type="SAM" id="MobiDB-lite"/>
    </source>
</evidence>
<accession>A0AAD6ITC5</accession>
<feature type="compositionally biased region" description="Polar residues" evidence="5">
    <location>
        <begin position="31"/>
        <end position="40"/>
    </location>
</feature>
<evidence type="ECO:0000256" key="1">
    <source>
        <dbReference type="ARBA" id="ARBA00004141"/>
    </source>
</evidence>
<feature type="transmembrane region" description="Helical" evidence="6">
    <location>
        <begin position="489"/>
        <end position="509"/>
    </location>
</feature>